<protein>
    <recommendedName>
        <fullName evidence="1">AAA+ ATPase domain-containing protein</fullName>
    </recommendedName>
</protein>
<proteinExistence type="predicted"/>
<dbReference type="PANTHER" id="PTHR34301:SF8">
    <property type="entry name" value="ATPASE DOMAIN-CONTAINING PROTEIN"/>
    <property type="match status" value="1"/>
</dbReference>
<evidence type="ECO:0000313" key="2">
    <source>
        <dbReference type="EMBL" id="PNG25526.1"/>
    </source>
</evidence>
<sequence length="421" mass="46322">MIALMATQRTDEDWAALRFEAGQHFTPSTPINMAEAFAGRTPQIRKLIETVSERGRHAIIYGEPGVGKTSVAQILQYFVPRKTSEVVYIRKAAFSSDNYSSIWMDIFKSIKFKVDIGDGIKLYSVSDMYSAGVTPSDVVRELSNFKENDIPIIVIDEYNLIKDKDSSHNMAETIKAVSDAGLNVTIVIVGISDTVEDLIEGHASISRCCEEILMPRMDSVEMQALLESRTSKLGMKIIGDAKWKIINLSKGLPAFCHGLGRGAVLSAIDSKRLSVGEVDVDSSISALLSSSQNTLKKDYETAIRSNQAKARFRQILTACALAKTDESGYFTAKQVQAPLTSILKKSIGIDGFNPNLKELASDKRGDVLQQIGSERIYRYRFSNPAMQPFVIMKGIQDGLLDEKAKSALSSPEQGDLFPTVN</sequence>
<comment type="caution">
    <text evidence="2">The sequence shown here is derived from an EMBL/GenBank/DDBJ whole genome shotgun (WGS) entry which is preliminary data.</text>
</comment>
<dbReference type="SUPFAM" id="SSF52540">
    <property type="entry name" value="P-loop containing nucleoside triphosphate hydrolases"/>
    <property type="match status" value="1"/>
</dbReference>
<accession>A0A2J7TFI4</accession>
<dbReference type="EMBL" id="PDZR01000015">
    <property type="protein sequence ID" value="PNG25526.1"/>
    <property type="molecule type" value="Genomic_DNA"/>
</dbReference>
<dbReference type="RefSeq" id="WP_146030265.1">
    <property type="nucleotide sequence ID" value="NZ_PDZR01000015.1"/>
</dbReference>
<dbReference type="PANTHER" id="PTHR34301">
    <property type="entry name" value="DNA-BINDING PROTEIN-RELATED"/>
    <property type="match status" value="1"/>
</dbReference>
<dbReference type="Gene3D" id="3.40.50.300">
    <property type="entry name" value="P-loop containing nucleotide triphosphate hydrolases"/>
    <property type="match status" value="1"/>
</dbReference>
<dbReference type="InterPro" id="IPR003593">
    <property type="entry name" value="AAA+_ATPase"/>
</dbReference>
<dbReference type="InterPro" id="IPR027417">
    <property type="entry name" value="P-loop_NTPase"/>
</dbReference>
<organism evidence="2 3">
    <name type="scientific">Methylocella silvestris</name>
    <dbReference type="NCBI Taxonomy" id="199596"/>
    <lineage>
        <taxon>Bacteria</taxon>
        <taxon>Pseudomonadati</taxon>
        <taxon>Pseudomonadota</taxon>
        <taxon>Alphaproteobacteria</taxon>
        <taxon>Hyphomicrobiales</taxon>
        <taxon>Beijerinckiaceae</taxon>
        <taxon>Methylocella</taxon>
    </lineage>
</organism>
<dbReference type="SMART" id="SM00382">
    <property type="entry name" value="AAA"/>
    <property type="match status" value="1"/>
</dbReference>
<dbReference type="OrthoDB" id="7209686at2"/>
<reference evidence="2 3" key="1">
    <citation type="submission" date="2017-10" db="EMBL/GenBank/DDBJ databases">
        <title>Genome announcement of Methylocella silvestris TVC from permafrost.</title>
        <authorList>
            <person name="Wang J."/>
            <person name="Geng K."/>
            <person name="Ul-Haque F."/>
            <person name="Crombie A.T."/>
            <person name="Street L.E."/>
            <person name="Wookey P.A."/>
            <person name="Murrell J.C."/>
            <person name="Pratscher J."/>
        </authorList>
    </citation>
    <scope>NUCLEOTIDE SEQUENCE [LARGE SCALE GENOMIC DNA]</scope>
    <source>
        <strain evidence="2 3">TVC</strain>
    </source>
</reference>
<feature type="domain" description="AAA+ ATPase" evidence="1">
    <location>
        <begin position="54"/>
        <end position="218"/>
    </location>
</feature>
<name>A0A2J7TFI4_METSI</name>
<gene>
    <name evidence="2" type="ORF">CR492_13515</name>
</gene>
<dbReference type="Pfam" id="PF13401">
    <property type="entry name" value="AAA_22"/>
    <property type="match status" value="1"/>
</dbReference>
<evidence type="ECO:0000313" key="3">
    <source>
        <dbReference type="Proteomes" id="UP000236286"/>
    </source>
</evidence>
<evidence type="ECO:0000259" key="1">
    <source>
        <dbReference type="SMART" id="SM00382"/>
    </source>
</evidence>
<dbReference type="Proteomes" id="UP000236286">
    <property type="component" value="Unassembled WGS sequence"/>
</dbReference>
<dbReference type="AlphaFoldDB" id="A0A2J7TFI4"/>
<dbReference type="GO" id="GO:0016887">
    <property type="term" value="F:ATP hydrolysis activity"/>
    <property type="evidence" value="ECO:0007669"/>
    <property type="project" value="InterPro"/>
</dbReference>
<dbReference type="InterPro" id="IPR049945">
    <property type="entry name" value="AAA_22"/>
</dbReference>